<protein>
    <submittedName>
        <fullName evidence="1">Uncharacterized protein</fullName>
    </submittedName>
</protein>
<dbReference type="AlphaFoldDB" id="A0A9D0YU57"/>
<dbReference type="NCBIfam" id="NF045477">
    <property type="entry name" value="LPO_1073_dom"/>
    <property type="match status" value="1"/>
</dbReference>
<sequence length="264" mass="29737">MRDGISVEQRAGIGSQTTQIGNQNNYYGLSPQEACNMTIQLFYDNFPKLQEAANEVVRERVNELMGEIAQKIEERKLGDMSPFGDPDVQYAVYEAQKNYARFGTKEMMSSLSELVAHRIQHNDEGCCLKVTIDKAIELVPSLTTGQLDLLSLFFWCYKVGLPLIQDLNELKAHLDALSSIFKNADFNSVSYLNMLGCLELCINDPVVCYSKRYGFPKEDIESICPEMIRKTAGSYTTSYVGTILAIVNSESKINTKIDPCTWIY</sequence>
<organism evidence="1 2">
    <name type="scientific">Candidatus Enterenecus faecium</name>
    <dbReference type="NCBI Taxonomy" id="2840780"/>
    <lineage>
        <taxon>Bacteria</taxon>
        <taxon>Bacillati</taxon>
        <taxon>Bacillota</taxon>
        <taxon>Clostridia</taxon>
        <taxon>Eubacteriales</taxon>
        <taxon>Candidatus Enterenecus</taxon>
    </lineage>
</organism>
<reference evidence="1" key="1">
    <citation type="submission" date="2020-10" db="EMBL/GenBank/DDBJ databases">
        <authorList>
            <person name="Gilroy R."/>
        </authorList>
    </citation>
    <scope>NUCLEOTIDE SEQUENCE</scope>
    <source>
        <strain evidence="1">ChiGjej2B2-12916</strain>
    </source>
</reference>
<accession>A0A9D0YU57</accession>
<dbReference type="InterPro" id="IPR053773">
    <property type="entry name" value="Vpar_1526-like"/>
</dbReference>
<evidence type="ECO:0000313" key="1">
    <source>
        <dbReference type="EMBL" id="HIQ60915.1"/>
    </source>
</evidence>
<gene>
    <name evidence="1" type="ORF">IAD31_04900</name>
</gene>
<dbReference type="EMBL" id="DVFO01000048">
    <property type="protein sequence ID" value="HIQ60915.1"/>
    <property type="molecule type" value="Genomic_DNA"/>
</dbReference>
<evidence type="ECO:0000313" key="2">
    <source>
        <dbReference type="Proteomes" id="UP000886879"/>
    </source>
</evidence>
<reference evidence="1" key="2">
    <citation type="journal article" date="2021" name="PeerJ">
        <title>Extensive microbial diversity within the chicken gut microbiome revealed by metagenomics and culture.</title>
        <authorList>
            <person name="Gilroy R."/>
            <person name="Ravi A."/>
            <person name="Getino M."/>
            <person name="Pursley I."/>
            <person name="Horton D.L."/>
            <person name="Alikhan N.F."/>
            <person name="Baker D."/>
            <person name="Gharbi K."/>
            <person name="Hall N."/>
            <person name="Watson M."/>
            <person name="Adriaenssens E.M."/>
            <person name="Foster-Nyarko E."/>
            <person name="Jarju S."/>
            <person name="Secka A."/>
            <person name="Antonio M."/>
            <person name="Oren A."/>
            <person name="Chaudhuri R.R."/>
            <person name="La Ragione R."/>
            <person name="Hildebrand F."/>
            <person name="Pallen M.J."/>
        </authorList>
    </citation>
    <scope>NUCLEOTIDE SEQUENCE</scope>
    <source>
        <strain evidence="1">ChiGjej2B2-12916</strain>
    </source>
</reference>
<comment type="caution">
    <text evidence="1">The sequence shown here is derived from an EMBL/GenBank/DDBJ whole genome shotgun (WGS) entry which is preliminary data.</text>
</comment>
<dbReference type="Proteomes" id="UP000886879">
    <property type="component" value="Unassembled WGS sequence"/>
</dbReference>
<proteinExistence type="predicted"/>
<name>A0A9D0YU57_9FIRM</name>